<evidence type="ECO:0000259" key="8">
    <source>
        <dbReference type="Pfam" id="PF20655"/>
    </source>
</evidence>
<dbReference type="PANTHER" id="PTHR14190:SF7">
    <property type="entry name" value="VACUOLAR PROTEIN SORTING-ASSOCIATED PROTEIN 52 HOMOLOG"/>
    <property type="match status" value="1"/>
</dbReference>
<dbReference type="AlphaFoldDB" id="A0A1B8G9P8"/>
<dbReference type="InterPro" id="IPR048319">
    <property type="entry name" value="Vps52_CC"/>
</dbReference>
<dbReference type="OrthoDB" id="19482at2759"/>
<protein>
    <recommendedName>
        <fullName evidence="11">Vacuolar protein sorting-associated protein 52</fullName>
    </recommendedName>
</protein>
<dbReference type="GO" id="GO:0042147">
    <property type="term" value="P:retrograde transport, endosome to Golgi"/>
    <property type="evidence" value="ECO:0007669"/>
    <property type="project" value="TreeGrafter"/>
</dbReference>
<dbReference type="GO" id="GO:0019905">
    <property type="term" value="F:syntaxin binding"/>
    <property type="evidence" value="ECO:0007669"/>
    <property type="project" value="TreeGrafter"/>
</dbReference>
<feature type="compositionally biased region" description="Polar residues" evidence="6">
    <location>
        <begin position="37"/>
        <end position="51"/>
    </location>
</feature>
<feature type="compositionally biased region" description="Polar residues" evidence="6">
    <location>
        <begin position="75"/>
        <end position="84"/>
    </location>
</feature>
<reference evidence="10" key="2">
    <citation type="journal article" date="2018" name="Nat. Commun.">
        <title>Extreme sensitivity to ultraviolet light in the fungal pathogen causing white-nose syndrome of bats.</title>
        <authorList>
            <person name="Palmer J.M."/>
            <person name="Drees K.P."/>
            <person name="Foster J.T."/>
            <person name="Lindner D.L."/>
        </authorList>
    </citation>
    <scope>NUCLEOTIDE SEQUENCE [LARGE SCALE GENOMIC DNA]</scope>
    <source>
        <strain evidence="10">UAMH 10579</strain>
    </source>
</reference>
<organism evidence="9 10">
    <name type="scientific">Pseudogymnoascus verrucosus</name>
    <dbReference type="NCBI Taxonomy" id="342668"/>
    <lineage>
        <taxon>Eukaryota</taxon>
        <taxon>Fungi</taxon>
        <taxon>Dikarya</taxon>
        <taxon>Ascomycota</taxon>
        <taxon>Pezizomycotina</taxon>
        <taxon>Leotiomycetes</taxon>
        <taxon>Thelebolales</taxon>
        <taxon>Thelebolaceae</taxon>
        <taxon>Pseudogymnoascus</taxon>
    </lineage>
</organism>
<dbReference type="GeneID" id="28842865"/>
<evidence type="ECO:0000256" key="2">
    <source>
        <dbReference type="ARBA" id="ARBA00008180"/>
    </source>
</evidence>
<keyword evidence="4" id="KW-0653">Protein transport</keyword>
<reference evidence="9 10" key="1">
    <citation type="submission" date="2016-03" db="EMBL/GenBank/DDBJ databases">
        <title>Comparative genomics of Pseudogymnoascus destructans, the fungus causing white-nose syndrome of bats.</title>
        <authorList>
            <person name="Palmer J.M."/>
            <person name="Drees K.P."/>
            <person name="Foster J.T."/>
            <person name="Lindner D.L."/>
        </authorList>
    </citation>
    <scope>NUCLEOTIDE SEQUENCE [LARGE SCALE GENOMIC DNA]</scope>
    <source>
        <strain evidence="9 10">UAMH 10579</strain>
    </source>
</reference>
<evidence type="ECO:0000256" key="5">
    <source>
        <dbReference type="ARBA" id="ARBA00023034"/>
    </source>
</evidence>
<dbReference type="InterPro" id="IPR048361">
    <property type="entry name" value="Vps52_C"/>
</dbReference>
<keyword evidence="10" id="KW-1185">Reference proteome</keyword>
<dbReference type="Proteomes" id="UP000091956">
    <property type="component" value="Unassembled WGS sequence"/>
</dbReference>
<comment type="subcellular location">
    <subcellularLocation>
        <location evidence="1">Golgi apparatus</location>
        <location evidence="1">trans-Golgi network</location>
    </subcellularLocation>
</comment>
<dbReference type="Pfam" id="PF04129">
    <property type="entry name" value="Vps52_CC"/>
    <property type="match status" value="1"/>
</dbReference>
<dbReference type="RefSeq" id="XP_018126285.1">
    <property type="nucleotide sequence ID" value="XM_018278892.1"/>
</dbReference>
<evidence type="ECO:0000313" key="10">
    <source>
        <dbReference type="Proteomes" id="UP000091956"/>
    </source>
</evidence>
<dbReference type="EMBL" id="KV460266">
    <property type="protein sequence ID" value="OBT92552.1"/>
    <property type="molecule type" value="Genomic_DNA"/>
</dbReference>
<dbReference type="GO" id="GO:0006896">
    <property type="term" value="P:Golgi to vacuole transport"/>
    <property type="evidence" value="ECO:0007669"/>
    <property type="project" value="TreeGrafter"/>
</dbReference>
<evidence type="ECO:0008006" key="11">
    <source>
        <dbReference type="Google" id="ProtNLM"/>
    </source>
</evidence>
<feature type="domain" description="Vps52 coiled-coil" evidence="7">
    <location>
        <begin position="161"/>
        <end position="327"/>
    </location>
</feature>
<dbReference type="Pfam" id="PF20655">
    <property type="entry name" value="Vps52_C"/>
    <property type="match status" value="1"/>
</dbReference>
<dbReference type="GO" id="GO:0000938">
    <property type="term" value="C:GARP complex"/>
    <property type="evidence" value="ECO:0007669"/>
    <property type="project" value="TreeGrafter"/>
</dbReference>
<gene>
    <name evidence="9" type="ORF">VE01_09479</name>
</gene>
<feature type="region of interest" description="Disordered" evidence="6">
    <location>
        <begin position="1"/>
        <end position="84"/>
    </location>
</feature>
<dbReference type="GO" id="GO:0015031">
    <property type="term" value="P:protein transport"/>
    <property type="evidence" value="ECO:0007669"/>
    <property type="project" value="UniProtKB-KW"/>
</dbReference>
<keyword evidence="5" id="KW-0333">Golgi apparatus</keyword>
<keyword evidence="3" id="KW-0813">Transport</keyword>
<dbReference type="InterPro" id="IPR007258">
    <property type="entry name" value="Vps52"/>
</dbReference>
<evidence type="ECO:0000259" key="7">
    <source>
        <dbReference type="Pfam" id="PF04129"/>
    </source>
</evidence>
<name>A0A1B8G9P8_9PEZI</name>
<dbReference type="STRING" id="342668.A0A1B8G9P8"/>
<evidence type="ECO:0000256" key="1">
    <source>
        <dbReference type="ARBA" id="ARBA00004601"/>
    </source>
</evidence>
<dbReference type="PANTHER" id="PTHR14190">
    <property type="entry name" value="SUPPRESSOR OF ACTIN MUTATIONS 2/VACUOLAR PROTEIN SORTING 52"/>
    <property type="match status" value="1"/>
</dbReference>
<proteinExistence type="inferred from homology"/>
<evidence type="ECO:0000256" key="3">
    <source>
        <dbReference type="ARBA" id="ARBA00022448"/>
    </source>
</evidence>
<feature type="domain" description="Vps52 C-terminal" evidence="8">
    <location>
        <begin position="344"/>
        <end position="655"/>
    </location>
</feature>
<sequence>MWLDRLSGTSTPAPRPNASSTPQSRSYSPAPRKTSRLLPQTGPQRPNFSPRSSSLSAVSNDSSTSLLGNSRKPTDSSNSNLRNTTLTYSDPIQVLDKLLDIDLGSLPVAHKDEIWDNYELLGDVDFTGLALHEFVQEDDVNKAEVSEAATAAKYEIDKARFEDLHQSIRACNDILNSVELNLTSFQNDLGDVSAEIETLRARSTTLSSRLENRKVVELGLTPVVEDITVSQTIVKTISEGDIDESWIVALNVVGKWSKALNAKAIEAHNIKSVTDLKPLRDQLVNIAIERIRDFLVAQIKALRSPNINAQIVQQRHFIRYKDLFSFLWNHHQTLAEEIGQAYMNTMRWYYLNHFTRYERALSKVKIHAIDKHDVLGNEDSPRKSTLLTSSKATGPPHDAFSLGRRNDILTTSNQSALPSHLAEEDTATHYLEFPFRNFNLALIDNICAEYSFLTTFFSPSLSFQTIARYFNYIFSPTFELGHTLTKSLVSETFDSFGLLLCVRLNQKFNFKLQRHKIPVGDNYINGTNMLLWPRFQVIMDLHCESVRKLTANLPTAPPTSKAELAKQSAAPSFMAQRFGQLIQGILELSKETGDDEPVSTSLARLRSALEAFLARVAKSIEGERKRERFLENSFSLILTIIGDAQGKLATEQISQIQAMMTPSQDSK</sequence>
<comment type="similarity">
    <text evidence="2">Belongs to the VPS52 family.</text>
</comment>
<evidence type="ECO:0000256" key="4">
    <source>
        <dbReference type="ARBA" id="ARBA00022927"/>
    </source>
</evidence>
<accession>A0A1B8G9P8</accession>
<dbReference type="GO" id="GO:0032456">
    <property type="term" value="P:endocytic recycling"/>
    <property type="evidence" value="ECO:0007669"/>
    <property type="project" value="TreeGrafter"/>
</dbReference>
<dbReference type="GO" id="GO:0005829">
    <property type="term" value="C:cytosol"/>
    <property type="evidence" value="ECO:0007669"/>
    <property type="project" value="GOC"/>
</dbReference>
<evidence type="ECO:0000256" key="6">
    <source>
        <dbReference type="SAM" id="MobiDB-lite"/>
    </source>
</evidence>
<feature type="compositionally biased region" description="Polar residues" evidence="6">
    <location>
        <begin position="7"/>
        <end position="27"/>
    </location>
</feature>
<feature type="compositionally biased region" description="Low complexity" evidence="6">
    <location>
        <begin position="52"/>
        <end position="67"/>
    </location>
</feature>
<evidence type="ECO:0000313" key="9">
    <source>
        <dbReference type="EMBL" id="OBT92552.1"/>
    </source>
</evidence>